<dbReference type="STRING" id="192903.SAMN04488513_10245"/>
<evidence type="ECO:0000313" key="2">
    <source>
        <dbReference type="Proteomes" id="UP000184543"/>
    </source>
</evidence>
<name>A0A1M6EFN5_9FLAO</name>
<dbReference type="Proteomes" id="UP000184543">
    <property type="component" value="Unassembled WGS sequence"/>
</dbReference>
<reference evidence="2" key="1">
    <citation type="submission" date="2016-11" db="EMBL/GenBank/DDBJ databases">
        <authorList>
            <person name="Varghese N."/>
            <person name="Submissions S."/>
        </authorList>
    </citation>
    <scope>NUCLEOTIDE SEQUENCE [LARGE SCALE GENOMIC DNA]</scope>
    <source>
        <strain evidence="2">DSM 19858</strain>
    </source>
</reference>
<proteinExistence type="predicted"/>
<organism evidence="1 2">
    <name type="scientific">Pseudozobellia thermophila</name>
    <dbReference type="NCBI Taxonomy" id="192903"/>
    <lineage>
        <taxon>Bacteria</taxon>
        <taxon>Pseudomonadati</taxon>
        <taxon>Bacteroidota</taxon>
        <taxon>Flavobacteriia</taxon>
        <taxon>Flavobacteriales</taxon>
        <taxon>Flavobacteriaceae</taxon>
        <taxon>Pseudozobellia</taxon>
    </lineage>
</organism>
<dbReference type="OrthoDB" id="997205at2"/>
<dbReference type="InterPro" id="IPR011051">
    <property type="entry name" value="RmlC_Cupin_sf"/>
</dbReference>
<keyword evidence="2" id="KW-1185">Reference proteome</keyword>
<dbReference type="Gene3D" id="2.60.120.10">
    <property type="entry name" value="Jelly Rolls"/>
    <property type="match status" value="1"/>
</dbReference>
<dbReference type="RefSeq" id="WP_072989982.1">
    <property type="nucleotide sequence ID" value="NZ_FQYU01000002.1"/>
</dbReference>
<dbReference type="EMBL" id="FQYU01000002">
    <property type="protein sequence ID" value="SHI84275.1"/>
    <property type="molecule type" value="Genomic_DNA"/>
</dbReference>
<protein>
    <submittedName>
        <fullName evidence="1">Cupin domain protein</fullName>
    </submittedName>
</protein>
<gene>
    <name evidence="1" type="ORF">SAMN04488513_10245</name>
</gene>
<evidence type="ECO:0000313" key="1">
    <source>
        <dbReference type="EMBL" id="SHI84275.1"/>
    </source>
</evidence>
<accession>A0A1M6EFN5</accession>
<dbReference type="AlphaFoldDB" id="A0A1M6EFN5"/>
<sequence length="113" mass="12657">MNKASLIENISYQDNQSPTVTVLLKTPSTKELRIVMKKGQFMKEHKAPYPIVIELFEGEVDFGIEGGKQLLKRGDMVALEANVPHDLDCISNCIVRLSISVLDTIERVNKVSQ</sequence>
<dbReference type="InterPro" id="IPR014710">
    <property type="entry name" value="RmlC-like_jellyroll"/>
</dbReference>
<dbReference type="SUPFAM" id="SSF51182">
    <property type="entry name" value="RmlC-like cupins"/>
    <property type="match status" value="1"/>
</dbReference>